<name>A0A430A7H3_9ENTE</name>
<sequence length="179" mass="20363">MKLETECLILRPFNSSDAPSLYKYASNPKVGPQAGWPAHTSEEESLEIIQTVLTGELIFAIVSKDNLDEVIGCIDLNIGKRDFMSDAEGEIGYWIAEDYWGKGLIPEAVRAVLNQGFDIIGLDYIWCAAFTDNLNSKRVQEKIGFKYIKTLEDVEFKLINQTKTEDLTRLSRSEWYTIR</sequence>
<organism evidence="2 3">
    <name type="scientific">Vagococcus fessus</name>
    <dbReference type="NCBI Taxonomy" id="120370"/>
    <lineage>
        <taxon>Bacteria</taxon>
        <taxon>Bacillati</taxon>
        <taxon>Bacillota</taxon>
        <taxon>Bacilli</taxon>
        <taxon>Lactobacillales</taxon>
        <taxon>Enterococcaceae</taxon>
        <taxon>Vagococcus</taxon>
    </lineage>
</organism>
<dbReference type="Proteomes" id="UP000287101">
    <property type="component" value="Unassembled WGS sequence"/>
</dbReference>
<dbReference type="SUPFAM" id="SSF55729">
    <property type="entry name" value="Acyl-CoA N-acyltransferases (Nat)"/>
    <property type="match status" value="1"/>
</dbReference>
<keyword evidence="3" id="KW-1185">Reference proteome</keyword>
<protein>
    <recommendedName>
        <fullName evidence="1">N-acetyltransferase domain-containing protein</fullName>
    </recommendedName>
</protein>
<dbReference type="AlphaFoldDB" id="A0A430A7H3"/>
<dbReference type="EMBL" id="NGJY01000002">
    <property type="protein sequence ID" value="RSU03027.1"/>
    <property type="molecule type" value="Genomic_DNA"/>
</dbReference>
<evidence type="ECO:0000313" key="2">
    <source>
        <dbReference type="EMBL" id="RSU03027.1"/>
    </source>
</evidence>
<proteinExistence type="predicted"/>
<comment type="caution">
    <text evidence="2">The sequence shown here is derived from an EMBL/GenBank/DDBJ whole genome shotgun (WGS) entry which is preliminary data.</text>
</comment>
<dbReference type="PANTHER" id="PTHR43792">
    <property type="entry name" value="GNAT FAMILY, PUTATIVE (AFU_ORTHOLOGUE AFUA_3G00765)-RELATED-RELATED"/>
    <property type="match status" value="1"/>
</dbReference>
<dbReference type="RefSeq" id="WP_126831238.1">
    <property type="nucleotide sequence ID" value="NZ_CBCRYB010000004.1"/>
</dbReference>
<reference evidence="2 3" key="1">
    <citation type="submission" date="2017-05" db="EMBL/GenBank/DDBJ databases">
        <title>Vagococcus spp. assemblies.</title>
        <authorList>
            <person name="Gulvik C.A."/>
        </authorList>
    </citation>
    <scope>NUCLEOTIDE SEQUENCE [LARGE SCALE GENOMIC DNA]</scope>
    <source>
        <strain evidence="2 3">CCUG 41755</strain>
    </source>
</reference>
<dbReference type="GO" id="GO:0016747">
    <property type="term" value="F:acyltransferase activity, transferring groups other than amino-acyl groups"/>
    <property type="evidence" value="ECO:0007669"/>
    <property type="project" value="InterPro"/>
</dbReference>
<evidence type="ECO:0000259" key="1">
    <source>
        <dbReference type="PROSITE" id="PS51186"/>
    </source>
</evidence>
<dbReference type="InterPro" id="IPR016181">
    <property type="entry name" value="Acyl_CoA_acyltransferase"/>
</dbReference>
<dbReference type="Pfam" id="PF13302">
    <property type="entry name" value="Acetyltransf_3"/>
    <property type="match status" value="1"/>
</dbReference>
<dbReference type="PROSITE" id="PS51186">
    <property type="entry name" value="GNAT"/>
    <property type="match status" value="1"/>
</dbReference>
<gene>
    <name evidence="2" type="ORF">CBF31_04685</name>
</gene>
<evidence type="ECO:0000313" key="3">
    <source>
        <dbReference type="Proteomes" id="UP000287101"/>
    </source>
</evidence>
<accession>A0A430A7H3</accession>
<feature type="domain" description="N-acetyltransferase" evidence="1">
    <location>
        <begin position="8"/>
        <end position="165"/>
    </location>
</feature>
<dbReference type="Gene3D" id="3.40.630.30">
    <property type="match status" value="1"/>
</dbReference>
<dbReference type="InterPro" id="IPR000182">
    <property type="entry name" value="GNAT_dom"/>
</dbReference>
<dbReference type="OrthoDB" id="9798081at2"/>
<dbReference type="InterPro" id="IPR051531">
    <property type="entry name" value="N-acetyltransferase"/>
</dbReference>
<dbReference type="PANTHER" id="PTHR43792:SF16">
    <property type="entry name" value="N-ACETYLTRANSFERASE DOMAIN-CONTAINING PROTEIN"/>
    <property type="match status" value="1"/>
</dbReference>